<evidence type="ECO:0008006" key="4">
    <source>
        <dbReference type="Google" id="ProtNLM"/>
    </source>
</evidence>
<keyword evidence="1" id="KW-0732">Signal</keyword>
<gene>
    <name evidence="2" type="ORF">PL11_002560</name>
</gene>
<dbReference type="AlphaFoldDB" id="A0A1S6QGY8"/>
<dbReference type="SUPFAM" id="SSF75011">
    <property type="entry name" value="3-carboxy-cis,cis-mucoante lactonizing enzyme"/>
    <property type="match status" value="1"/>
</dbReference>
<organism evidence="2 3">
    <name type="scientific">Lentilactobacillus curieae</name>
    <dbReference type="NCBI Taxonomy" id="1138822"/>
    <lineage>
        <taxon>Bacteria</taxon>
        <taxon>Bacillati</taxon>
        <taxon>Bacillota</taxon>
        <taxon>Bacilli</taxon>
        <taxon>Lactobacillales</taxon>
        <taxon>Lactobacillaceae</taxon>
        <taxon>Lentilactobacillus</taxon>
    </lineage>
</organism>
<dbReference type="KEGG" id="lcu:PL11_002560"/>
<dbReference type="Proteomes" id="UP000030361">
    <property type="component" value="Chromosome"/>
</dbReference>
<dbReference type="OrthoDB" id="2255594at2"/>
<sequence length="446" mass="50175">MTKLKTTLLMLATFVAVGGAVEVAQADVLDVPSSSTKNIPVVNAGNVLKDYTKNSLNAVDNLTAKGNMDRKYIEKELDFNEAAPINNYQTTADSTSSNSFKTDLYLPDGFNVTSYQHGNFQNVTMDDSGNIYFAESNGSETNLGVIIKYQLSKLKKLGTESDPMILWRAFNYYNPYTKDGIAHNQQYSDVADRIKTDKQEIRITKGKLVQKSSSKLKLRLKNQNDNLKKFQDKNHALLEYAKVASAAQLSPQIDIGHGETLAFNPQNRHLYIVQDNTLTDLATRDQNNEVVEMDAQSLNPIRQYNFQMHNGTDGNLQLHTLTFDKAGNAYWGRKIGMGYMFFYGRLDKNNIQFQAAPSYMKNRGGSPNQGISYNPANDRIYYVTDDILTSIPAQQVRDGSFKPSDIHYTALTSRRECESLAFDQEGHGYLLMLWPAEIVRSQKPLN</sequence>
<evidence type="ECO:0000313" key="3">
    <source>
        <dbReference type="Proteomes" id="UP000030361"/>
    </source>
</evidence>
<feature type="signal peptide" evidence="1">
    <location>
        <begin position="1"/>
        <end position="26"/>
    </location>
</feature>
<keyword evidence="3" id="KW-1185">Reference proteome</keyword>
<reference evidence="2 3" key="1">
    <citation type="journal article" date="2015" name="Genome Announc.">
        <title>Genome Sequence of Lactobacillus curieae CCTCC M 2011381T, a Novel Producer of Gamma-aminobutyric Acid.</title>
        <authorList>
            <person name="Wang Y."/>
            <person name="Wang Y."/>
            <person name="Lang C."/>
            <person name="Wei D."/>
            <person name="Xu P."/>
            <person name="Xie J."/>
        </authorList>
    </citation>
    <scope>NUCLEOTIDE SEQUENCE [LARGE SCALE GENOMIC DNA]</scope>
    <source>
        <strain evidence="2 3">CCTCC M 2011381</strain>
    </source>
</reference>
<protein>
    <recommendedName>
        <fullName evidence="4">Extracellular protein</fullName>
    </recommendedName>
</protein>
<evidence type="ECO:0000313" key="2">
    <source>
        <dbReference type="EMBL" id="AQW20873.1"/>
    </source>
</evidence>
<dbReference type="RefSeq" id="WP_035166146.1">
    <property type="nucleotide sequence ID" value="NZ_CP018906.1"/>
</dbReference>
<accession>A0A1S6QGY8</accession>
<evidence type="ECO:0000256" key="1">
    <source>
        <dbReference type="SAM" id="SignalP"/>
    </source>
</evidence>
<feature type="chain" id="PRO_5010517953" description="Extracellular protein" evidence="1">
    <location>
        <begin position="27"/>
        <end position="446"/>
    </location>
</feature>
<dbReference type="EMBL" id="CP018906">
    <property type="protein sequence ID" value="AQW20873.1"/>
    <property type="molecule type" value="Genomic_DNA"/>
</dbReference>
<proteinExistence type="predicted"/>
<dbReference type="eggNOG" id="ENOG502ZQRU">
    <property type="taxonomic scope" value="Bacteria"/>
</dbReference>
<name>A0A1S6QGY8_9LACO</name>